<accession>A0AAN6UYP5</accession>
<reference evidence="2" key="2">
    <citation type="submission" date="2023-05" db="EMBL/GenBank/DDBJ databases">
        <authorList>
            <consortium name="Lawrence Berkeley National Laboratory"/>
            <person name="Steindorff A."/>
            <person name="Hensen N."/>
            <person name="Bonometti L."/>
            <person name="Westerberg I."/>
            <person name="Brannstrom I.O."/>
            <person name="Guillou S."/>
            <person name="Cros-Aarteil S."/>
            <person name="Calhoun S."/>
            <person name="Haridas S."/>
            <person name="Kuo A."/>
            <person name="Mondo S."/>
            <person name="Pangilinan J."/>
            <person name="Riley R."/>
            <person name="Labutti K."/>
            <person name="Andreopoulos B."/>
            <person name="Lipzen A."/>
            <person name="Chen C."/>
            <person name="Yanf M."/>
            <person name="Daum C."/>
            <person name="Ng V."/>
            <person name="Clum A."/>
            <person name="Ohm R."/>
            <person name="Martin F."/>
            <person name="Silar P."/>
            <person name="Natvig D."/>
            <person name="Lalanne C."/>
            <person name="Gautier V."/>
            <person name="Ament-Velasquez S.L."/>
            <person name="Kruys A."/>
            <person name="Hutchinson M.I."/>
            <person name="Powell A.J."/>
            <person name="Barry K."/>
            <person name="Miller A.N."/>
            <person name="Grigoriev I.V."/>
            <person name="Debuchy R."/>
            <person name="Gladieux P."/>
            <person name="Thoren M.H."/>
            <person name="Johannesson H."/>
        </authorList>
    </citation>
    <scope>NUCLEOTIDE SEQUENCE</scope>
    <source>
        <strain evidence="2">CBS 141.50</strain>
    </source>
</reference>
<gene>
    <name evidence="2" type="ORF">C8A04DRAFT_39050</name>
</gene>
<proteinExistence type="predicted"/>
<evidence type="ECO:0000313" key="2">
    <source>
        <dbReference type="EMBL" id="KAK4141553.1"/>
    </source>
</evidence>
<feature type="region of interest" description="Disordered" evidence="1">
    <location>
        <begin position="1"/>
        <end position="25"/>
    </location>
</feature>
<dbReference type="AlphaFoldDB" id="A0AAN6UYP5"/>
<sequence length="380" mass="43227">MEDTEEIDGGRYNESDSGSSAVNGTPYTEGVVLRIRRHIPPAPFNGPYGYNPRGRAINKPEDGVVPDRVAFALDNPPVESCELLDDEYPFTITGVKTLRHLSSDNRGGPHVVTGYAEDKKETLYVAKIYDGVDYPWELGYEGGDCMLDADYDYALEAAAYGTMQAVEGVGKKLVPEYCGGWTFPLDTGDENPRDGHTLDYSLLPPEDFRLRVLKNLFEAQISIWWDAEVKHEDLEPRNVIVKADGSAVIVDFNQAVLYKFYDNELNSPEDMKYLQHPKYWENEPALPLSPIEWNWPVAPVGRFLTDSWEHDNALADWIPEQWLQDADLAAEWLLETWENTLSKKYRPLSDDFLNHSGHRERKPKVQAMLERLGRKPADKM</sequence>
<dbReference type="Proteomes" id="UP001302676">
    <property type="component" value="Unassembled WGS sequence"/>
</dbReference>
<protein>
    <submittedName>
        <fullName evidence="2">Uncharacterized protein</fullName>
    </submittedName>
</protein>
<evidence type="ECO:0000313" key="3">
    <source>
        <dbReference type="Proteomes" id="UP001302676"/>
    </source>
</evidence>
<keyword evidence="3" id="KW-1185">Reference proteome</keyword>
<name>A0AAN6UYP5_9PEZI</name>
<reference evidence="2" key="1">
    <citation type="journal article" date="2023" name="Mol. Phylogenet. Evol.">
        <title>Genome-scale phylogeny and comparative genomics of the fungal order Sordariales.</title>
        <authorList>
            <person name="Hensen N."/>
            <person name="Bonometti L."/>
            <person name="Westerberg I."/>
            <person name="Brannstrom I.O."/>
            <person name="Guillou S."/>
            <person name="Cros-Aarteil S."/>
            <person name="Calhoun S."/>
            <person name="Haridas S."/>
            <person name="Kuo A."/>
            <person name="Mondo S."/>
            <person name="Pangilinan J."/>
            <person name="Riley R."/>
            <person name="LaButti K."/>
            <person name="Andreopoulos B."/>
            <person name="Lipzen A."/>
            <person name="Chen C."/>
            <person name="Yan M."/>
            <person name="Daum C."/>
            <person name="Ng V."/>
            <person name="Clum A."/>
            <person name="Steindorff A."/>
            <person name="Ohm R.A."/>
            <person name="Martin F."/>
            <person name="Silar P."/>
            <person name="Natvig D.O."/>
            <person name="Lalanne C."/>
            <person name="Gautier V."/>
            <person name="Ament-Velasquez S.L."/>
            <person name="Kruys A."/>
            <person name="Hutchinson M.I."/>
            <person name="Powell A.J."/>
            <person name="Barry K."/>
            <person name="Miller A.N."/>
            <person name="Grigoriev I.V."/>
            <person name="Debuchy R."/>
            <person name="Gladieux P."/>
            <person name="Hiltunen Thoren M."/>
            <person name="Johannesson H."/>
        </authorList>
    </citation>
    <scope>NUCLEOTIDE SEQUENCE</scope>
    <source>
        <strain evidence="2">CBS 141.50</strain>
    </source>
</reference>
<feature type="compositionally biased region" description="Polar residues" evidence="1">
    <location>
        <begin position="15"/>
        <end position="25"/>
    </location>
</feature>
<dbReference type="GeneID" id="87821053"/>
<comment type="caution">
    <text evidence="2">The sequence shown here is derived from an EMBL/GenBank/DDBJ whole genome shotgun (WGS) entry which is preliminary data.</text>
</comment>
<dbReference type="SUPFAM" id="SSF56112">
    <property type="entry name" value="Protein kinase-like (PK-like)"/>
    <property type="match status" value="1"/>
</dbReference>
<evidence type="ECO:0000256" key="1">
    <source>
        <dbReference type="SAM" id="MobiDB-lite"/>
    </source>
</evidence>
<dbReference type="EMBL" id="MU853610">
    <property type="protein sequence ID" value="KAK4141553.1"/>
    <property type="molecule type" value="Genomic_DNA"/>
</dbReference>
<dbReference type="InterPro" id="IPR011009">
    <property type="entry name" value="Kinase-like_dom_sf"/>
</dbReference>
<organism evidence="2 3">
    <name type="scientific">Dichotomopilus funicola</name>
    <dbReference type="NCBI Taxonomy" id="1934379"/>
    <lineage>
        <taxon>Eukaryota</taxon>
        <taxon>Fungi</taxon>
        <taxon>Dikarya</taxon>
        <taxon>Ascomycota</taxon>
        <taxon>Pezizomycotina</taxon>
        <taxon>Sordariomycetes</taxon>
        <taxon>Sordariomycetidae</taxon>
        <taxon>Sordariales</taxon>
        <taxon>Chaetomiaceae</taxon>
        <taxon>Dichotomopilus</taxon>
    </lineage>
</organism>
<dbReference type="RefSeq" id="XP_062634924.1">
    <property type="nucleotide sequence ID" value="XM_062784440.1"/>
</dbReference>